<name>A0AAV4FYA5_9GAST</name>
<dbReference type="Proteomes" id="UP000762676">
    <property type="component" value="Unassembled WGS sequence"/>
</dbReference>
<reference evidence="2 3" key="1">
    <citation type="journal article" date="2021" name="Elife">
        <title>Chloroplast acquisition without the gene transfer in kleptoplastic sea slugs, Plakobranchus ocellatus.</title>
        <authorList>
            <person name="Maeda T."/>
            <person name="Takahashi S."/>
            <person name="Yoshida T."/>
            <person name="Shimamura S."/>
            <person name="Takaki Y."/>
            <person name="Nagai Y."/>
            <person name="Toyoda A."/>
            <person name="Suzuki Y."/>
            <person name="Arimoto A."/>
            <person name="Ishii H."/>
            <person name="Satoh N."/>
            <person name="Nishiyama T."/>
            <person name="Hasebe M."/>
            <person name="Maruyama T."/>
            <person name="Minagawa J."/>
            <person name="Obokata J."/>
            <person name="Shigenobu S."/>
        </authorList>
    </citation>
    <scope>NUCLEOTIDE SEQUENCE [LARGE SCALE GENOMIC DNA]</scope>
</reference>
<dbReference type="InterPro" id="IPR029225">
    <property type="entry name" value="Nse4_Nse3-bd"/>
</dbReference>
<organism evidence="2 3">
    <name type="scientific">Elysia marginata</name>
    <dbReference type="NCBI Taxonomy" id="1093978"/>
    <lineage>
        <taxon>Eukaryota</taxon>
        <taxon>Metazoa</taxon>
        <taxon>Spiralia</taxon>
        <taxon>Lophotrochozoa</taxon>
        <taxon>Mollusca</taxon>
        <taxon>Gastropoda</taxon>
        <taxon>Heterobranchia</taxon>
        <taxon>Euthyneura</taxon>
        <taxon>Panpulmonata</taxon>
        <taxon>Sacoglossa</taxon>
        <taxon>Placobranchoidea</taxon>
        <taxon>Plakobranchidae</taxon>
        <taxon>Elysia</taxon>
    </lineage>
</organism>
<feature type="non-terminal residue" evidence="2">
    <location>
        <position position="1"/>
    </location>
</feature>
<evidence type="ECO:0000313" key="3">
    <source>
        <dbReference type="Proteomes" id="UP000762676"/>
    </source>
</evidence>
<evidence type="ECO:0000313" key="2">
    <source>
        <dbReference type="EMBL" id="GFR77725.1"/>
    </source>
</evidence>
<keyword evidence="3" id="KW-1185">Reference proteome</keyword>
<evidence type="ECO:0000259" key="1">
    <source>
        <dbReference type="Pfam" id="PF15412"/>
    </source>
</evidence>
<accession>A0AAV4FYA5</accession>
<dbReference type="AlphaFoldDB" id="A0AAV4FYA5"/>
<comment type="caution">
    <text evidence="2">The sequence shown here is derived from an EMBL/GenBank/DDBJ whole genome shotgun (WGS) entry which is preliminary data.</text>
</comment>
<gene>
    <name evidence="2" type="ORF">ElyMa_003977200</name>
</gene>
<sequence length="82" mass="9227">QVQEVINPSNEDDLLFEKLQTVDKLFKPVRNTREAALDSASLVNISELGKKKAQALKTDFLRFNAADFCDKVVCFITFVSCT</sequence>
<feature type="domain" description="Nse4/EID protein Nse3/MAGE-binding" evidence="1">
    <location>
        <begin position="38"/>
        <end position="75"/>
    </location>
</feature>
<dbReference type="EMBL" id="BMAT01008087">
    <property type="protein sequence ID" value="GFR77725.1"/>
    <property type="molecule type" value="Genomic_DNA"/>
</dbReference>
<proteinExistence type="predicted"/>
<protein>
    <submittedName>
        <fullName evidence="2">Non-structural maintenance of chromosomes element 4 homolog A-like</fullName>
    </submittedName>
</protein>
<dbReference type="Pfam" id="PF15412">
    <property type="entry name" value="Nse4-Nse3_bdg"/>
    <property type="match status" value="1"/>
</dbReference>